<name>A0A511MYG3_DEIC1</name>
<dbReference type="PANTHER" id="PTHR33408:SF2">
    <property type="entry name" value="TRANSPOSASE DDE DOMAIN-CONTAINING PROTEIN"/>
    <property type="match status" value="1"/>
</dbReference>
<evidence type="ECO:0000259" key="2">
    <source>
        <dbReference type="Pfam" id="PF13751"/>
    </source>
</evidence>
<protein>
    <recommendedName>
        <fullName evidence="5">Transposase</fullName>
    </recommendedName>
</protein>
<dbReference type="InterPro" id="IPR047629">
    <property type="entry name" value="IS1182_transpos"/>
</dbReference>
<evidence type="ECO:0000313" key="4">
    <source>
        <dbReference type="Proteomes" id="UP000321306"/>
    </source>
</evidence>
<evidence type="ECO:0000313" key="3">
    <source>
        <dbReference type="EMBL" id="GEM45625.1"/>
    </source>
</evidence>
<proteinExistence type="predicted"/>
<feature type="domain" description="Transposase InsH N-terminal" evidence="1">
    <location>
        <begin position="43"/>
        <end position="113"/>
    </location>
</feature>
<dbReference type="OrthoDB" id="52455at2"/>
<feature type="domain" description="Transposase DDE" evidence="2">
    <location>
        <begin position="403"/>
        <end position="525"/>
    </location>
</feature>
<sequence>MSLKSHPIPMIPKTTRHVAQAVFPQPAPAMRFRDEFEGFLQQLDFAALYPVRGKPALPPWRLLLVTILQFSENLTDREAAHAVKARLDWKYALSLDLKDPGFHYSVLSEFRDRLLKQENLLAYLDVFLQCCKDKGLLKTRGKQRTDSTHVLAQLRVMNRYELVAETLRAVLNTLATHYPEWIRDYIPKHWYEKYAHRFENYRLPKKEWDRADFLRRVGMDGYYMLCALEQDSAKEILQKQFSEVEAFQHIWKRHFRRTSRGVELIPSDELPPARLGVESPYESEAKYSTKRGKEWVGYKVHYTETCDEDLPHLIVHIDTTTAEANDAPRLELIHQALQKRALLPAQHWVDAGYVSAEQLCQSQNQYGIGLIGPPRGTRKWQKGPDDRFDLRDFRVLWDEEKVICPSGSTSISWKAQTSKQRGPSILAKFRGQECLGCALRKKCTTSTRGKQLVFLPRDRQEALFEARDLLNSEEGKKLYQLRAGVESVFSQGVRAFGLRKSRYRGLAKTHQQNIFVALAMNYSRLEDWFAGNRPQPTRISALTRAQPIRVKQARRKTNLAPEAHL</sequence>
<gene>
    <name evidence="3" type="ORF">DC3_12600</name>
</gene>
<dbReference type="AlphaFoldDB" id="A0A511MYG3"/>
<organism evidence="3 4">
    <name type="scientific">Deinococcus cellulosilyticus (strain DSM 18568 / NBRC 106333 / KACC 11606 / 5516J-15)</name>
    <dbReference type="NCBI Taxonomy" id="1223518"/>
    <lineage>
        <taxon>Bacteria</taxon>
        <taxon>Thermotogati</taxon>
        <taxon>Deinococcota</taxon>
        <taxon>Deinococci</taxon>
        <taxon>Deinococcales</taxon>
        <taxon>Deinococcaceae</taxon>
        <taxon>Deinococcus</taxon>
    </lineage>
</organism>
<dbReference type="InterPro" id="IPR008490">
    <property type="entry name" value="Transposase_InsH_N"/>
</dbReference>
<reference evidence="3 4" key="1">
    <citation type="submission" date="2019-07" db="EMBL/GenBank/DDBJ databases">
        <title>Whole genome shotgun sequence of Deinococcus cellulosilyticus NBRC 106333.</title>
        <authorList>
            <person name="Hosoyama A."/>
            <person name="Uohara A."/>
            <person name="Ohji S."/>
            <person name="Ichikawa N."/>
        </authorList>
    </citation>
    <scope>NUCLEOTIDE SEQUENCE [LARGE SCALE GENOMIC DNA]</scope>
    <source>
        <strain evidence="3 4">NBRC 106333</strain>
    </source>
</reference>
<dbReference type="EMBL" id="BJXB01000004">
    <property type="protein sequence ID" value="GEM45625.1"/>
    <property type="molecule type" value="Genomic_DNA"/>
</dbReference>
<accession>A0A511MYG3</accession>
<dbReference type="Pfam" id="PF05598">
    <property type="entry name" value="DUF772"/>
    <property type="match status" value="1"/>
</dbReference>
<evidence type="ECO:0008006" key="5">
    <source>
        <dbReference type="Google" id="ProtNLM"/>
    </source>
</evidence>
<dbReference type="InterPro" id="IPR025668">
    <property type="entry name" value="Tnp_DDE_dom"/>
</dbReference>
<dbReference type="Pfam" id="PF13751">
    <property type="entry name" value="DDE_Tnp_1_6"/>
    <property type="match status" value="1"/>
</dbReference>
<comment type="caution">
    <text evidence="3">The sequence shown here is derived from an EMBL/GenBank/DDBJ whole genome shotgun (WGS) entry which is preliminary data.</text>
</comment>
<dbReference type="Proteomes" id="UP000321306">
    <property type="component" value="Unassembled WGS sequence"/>
</dbReference>
<dbReference type="PANTHER" id="PTHR33408">
    <property type="entry name" value="TRANSPOSASE"/>
    <property type="match status" value="1"/>
</dbReference>
<keyword evidence="4" id="KW-1185">Reference proteome</keyword>
<evidence type="ECO:0000259" key="1">
    <source>
        <dbReference type="Pfam" id="PF05598"/>
    </source>
</evidence>
<dbReference type="NCBIfam" id="NF033551">
    <property type="entry name" value="transpos_IS1182"/>
    <property type="match status" value="1"/>
</dbReference>